<gene>
    <name evidence="2" type="ORF">H7R52_08635</name>
    <name evidence="3" type="ORF">HAU43_10060</name>
</gene>
<dbReference type="Pfam" id="PF16069">
    <property type="entry name" value="DUF4811"/>
    <property type="match status" value="1"/>
</dbReference>
<protein>
    <submittedName>
        <fullName evidence="2">DUF4811 domain-containing protein</fullName>
    </submittedName>
</protein>
<keyword evidence="1" id="KW-0472">Membrane</keyword>
<accession>A0A0R2FB89</accession>
<keyword evidence="1" id="KW-1133">Transmembrane helix</keyword>
<dbReference type="InterPro" id="IPR032083">
    <property type="entry name" value="DUF4811"/>
</dbReference>
<keyword evidence="1" id="KW-0812">Transmembrane</keyword>
<dbReference type="RefSeq" id="WP_039968338.1">
    <property type="nucleotide sequence ID" value="NZ_ALXH01000078.1"/>
</dbReference>
<proteinExistence type="predicted"/>
<reference evidence="3" key="1">
    <citation type="submission" date="2020-02" db="EMBL/GenBank/DDBJ databases">
        <authorList>
            <person name="Fontana A."/>
            <person name="Patrone V."/>
            <person name="Morelli L."/>
        </authorList>
    </citation>
    <scope>NUCLEOTIDE SEQUENCE</scope>
    <source>
        <strain evidence="3">CCUG 30943</strain>
    </source>
</reference>
<comment type="caution">
    <text evidence="2">The sequence shown here is derived from an EMBL/GenBank/DDBJ whole genome shotgun (WGS) entry which is preliminary data.</text>
</comment>
<dbReference type="EMBL" id="JAAOCX010000017">
    <property type="protein sequence ID" value="MBJ7633421.1"/>
    <property type="molecule type" value="Genomic_DNA"/>
</dbReference>
<reference evidence="2" key="2">
    <citation type="submission" date="2020-08" db="EMBL/GenBank/DDBJ databases">
        <title>Complete genome sequence of Weissella confusa strain FS54 provides insights into metabolic potential.</title>
        <authorList>
            <person name="Fhoula I."/>
            <person name="Najjari A."/>
            <person name="Lekired A."/>
            <person name="Bessrour-Aouam N."/>
            <person name="Jaballah S."/>
            <person name="Klibi N."/>
            <person name="Ouzari H.-I."/>
        </authorList>
    </citation>
    <scope>NUCLEOTIDE SEQUENCE</scope>
    <source>
        <strain evidence="2">FS54</strain>
    </source>
</reference>
<dbReference type="EMBL" id="JACSZT010000006">
    <property type="protein sequence ID" value="MBC6498741.1"/>
    <property type="molecule type" value="Genomic_DNA"/>
</dbReference>
<sequence>MIILVMAVFAIGMFYSWLVLKNRTMRAIFGPIFTVLLIGAVWMTTSVFANNTGLTAKTTTTTKRVYSALGSKSPAGVLVQSRLGSKADNYVLVYSDTADAKKPTVHGKPSTKVADIPNGVKKEMTYKVADVKKATVKVETTRWEWKNAFWRVMFGIGGQGGKLKKQVTTVTVPKNTWVVMTADQSKKLQAAQKSAAPEAQAAQQAQMKSAIEAKVAAYMQANPKATPDQVKAYTTEQTAEMTATAMKQMLSQLK</sequence>
<organism evidence="2 4">
    <name type="scientific">Weissella confusa</name>
    <name type="common">Lactobacillus confusus</name>
    <dbReference type="NCBI Taxonomy" id="1583"/>
    <lineage>
        <taxon>Bacteria</taxon>
        <taxon>Bacillati</taxon>
        <taxon>Bacillota</taxon>
        <taxon>Bacilli</taxon>
        <taxon>Lactobacillales</taxon>
        <taxon>Lactobacillaceae</taxon>
        <taxon>Weissella</taxon>
    </lineage>
</organism>
<reference evidence="3" key="3">
    <citation type="journal article" date="2021" name="Int. J. Food Microbiol.">
        <title>Safety demonstration of a microbial species for use in the food chain: Weissella confusa.</title>
        <authorList>
            <person name="Bourdichon F."/>
            <person name="Patrone V."/>
            <person name="Fontana A."/>
            <person name="Milani G."/>
            <person name="Morelli L."/>
        </authorList>
    </citation>
    <scope>NUCLEOTIDE SEQUENCE</scope>
    <source>
        <strain evidence="3">CCUG 30943</strain>
    </source>
</reference>
<dbReference type="Proteomes" id="UP000650485">
    <property type="component" value="Unassembled WGS sequence"/>
</dbReference>
<name>A0A0R2FB89_WEICO</name>
<evidence type="ECO:0000313" key="3">
    <source>
        <dbReference type="EMBL" id="MBJ7633421.1"/>
    </source>
</evidence>
<evidence type="ECO:0000313" key="2">
    <source>
        <dbReference type="EMBL" id="MBC6498741.1"/>
    </source>
</evidence>
<dbReference type="OrthoDB" id="2300097at2"/>
<evidence type="ECO:0000256" key="1">
    <source>
        <dbReference type="SAM" id="Phobius"/>
    </source>
</evidence>
<dbReference type="Proteomes" id="UP000808038">
    <property type="component" value="Unassembled WGS sequence"/>
</dbReference>
<feature type="transmembrane region" description="Helical" evidence="1">
    <location>
        <begin position="28"/>
        <end position="49"/>
    </location>
</feature>
<evidence type="ECO:0000313" key="4">
    <source>
        <dbReference type="Proteomes" id="UP000650485"/>
    </source>
</evidence>
<dbReference type="AlphaFoldDB" id="A0A0R2FB89"/>